<keyword evidence="8" id="KW-0028">Amino-acid biosynthesis</keyword>
<keyword evidence="6 8" id="KW-0315">Glutamine amidotransferase</keyword>
<dbReference type="AlphaFoldDB" id="A0A0F3GY53"/>
<dbReference type="InterPro" id="IPR006426">
    <property type="entry name" value="Asn_synth_AEB"/>
</dbReference>
<evidence type="ECO:0000256" key="3">
    <source>
        <dbReference type="ARBA" id="ARBA00012737"/>
    </source>
</evidence>
<evidence type="ECO:0000256" key="2">
    <source>
        <dbReference type="ARBA" id="ARBA00005752"/>
    </source>
</evidence>
<dbReference type="InterPro" id="IPR051786">
    <property type="entry name" value="ASN_synthetase/amidase"/>
</dbReference>
<feature type="binding site" evidence="9">
    <location>
        <begin position="360"/>
        <end position="361"/>
    </location>
    <ligand>
        <name>ATP</name>
        <dbReference type="ChEBI" id="CHEBI:30616"/>
    </ligand>
</feature>
<dbReference type="SUPFAM" id="SSF52402">
    <property type="entry name" value="Adenine nucleotide alpha hydrolases-like"/>
    <property type="match status" value="1"/>
</dbReference>
<organism evidence="12 13">
    <name type="scientific">Candidatus Magnetobacterium bavaricum</name>
    <dbReference type="NCBI Taxonomy" id="29290"/>
    <lineage>
        <taxon>Bacteria</taxon>
        <taxon>Pseudomonadati</taxon>
        <taxon>Nitrospirota</taxon>
        <taxon>Thermodesulfovibrionia</taxon>
        <taxon>Thermodesulfovibrionales</taxon>
        <taxon>Candidatus Magnetobacteriaceae</taxon>
        <taxon>Candidatus Magnetobacterium</taxon>
    </lineage>
</organism>
<proteinExistence type="inferred from homology"/>
<feature type="binding site" evidence="9">
    <location>
        <position position="288"/>
    </location>
    <ligand>
        <name>ATP</name>
        <dbReference type="ChEBI" id="CHEBI:30616"/>
    </ligand>
</feature>
<dbReference type="Pfam" id="PF00733">
    <property type="entry name" value="Asn_synthase"/>
    <property type="match status" value="1"/>
</dbReference>
<dbReference type="GO" id="GO:0004066">
    <property type="term" value="F:asparagine synthase (glutamine-hydrolyzing) activity"/>
    <property type="evidence" value="ECO:0007669"/>
    <property type="project" value="UniProtKB-EC"/>
</dbReference>
<evidence type="ECO:0000256" key="10">
    <source>
        <dbReference type="PIRSR" id="PIRSR001589-3"/>
    </source>
</evidence>
<protein>
    <recommendedName>
        <fullName evidence="3">asparagine synthase (glutamine-hydrolyzing)</fullName>
        <ecNumber evidence="3">6.3.5.4</ecNumber>
    </recommendedName>
</protein>
<feature type="binding site" evidence="9">
    <location>
        <position position="95"/>
    </location>
    <ligand>
        <name>L-glutamine</name>
        <dbReference type="ChEBI" id="CHEBI:58359"/>
    </ligand>
</feature>
<evidence type="ECO:0000259" key="11">
    <source>
        <dbReference type="PROSITE" id="PS51278"/>
    </source>
</evidence>
<dbReference type="InterPro" id="IPR033738">
    <property type="entry name" value="AsnB_N"/>
</dbReference>
<keyword evidence="8" id="KW-0061">Asparagine biosynthesis</keyword>
<comment type="similarity">
    <text evidence="2">Belongs to the asparagine synthetase family.</text>
</comment>
<evidence type="ECO:0000256" key="5">
    <source>
        <dbReference type="ARBA" id="ARBA00022840"/>
    </source>
</evidence>
<evidence type="ECO:0000256" key="1">
    <source>
        <dbReference type="ARBA" id="ARBA00005187"/>
    </source>
</evidence>
<dbReference type="Proteomes" id="UP000033423">
    <property type="component" value="Unassembled WGS sequence"/>
</dbReference>
<dbReference type="InterPro" id="IPR014729">
    <property type="entry name" value="Rossmann-like_a/b/a_fold"/>
</dbReference>
<dbReference type="Gene3D" id="3.40.50.620">
    <property type="entry name" value="HUPs"/>
    <property type="match status" value="1"/>
</dbReference>
<keyword evidence="4 9" id="KW-0547">Nucleotide-binding</keyword>
<dbReference type="PIRSF" id="PIRSF001589">
    <property type="entry name" value="Asn_synthetase_glu-h"/>
    <property type="match status" value="1"/>
</dbReference>
<evidence type="ECO:0000256" key="4">
    <source>
        <dbReference type="ARBA" id="ARBA00022741"/>
    </source>
</evidence>
<dbReference type="GO" id="GO:0005524">
    <property type="term" value="F:ATP binding"/>
    <property type="evidence" value="ECO:0007669"/>
    <property type="project" value="UniProtKB-KW"/>
</dbReference>
<dbReference type="InterPro" id="IPR029055">
    <property type="entry name" value="Ntn_hydrolases_N"/>
</dbReference>
<evidence type="ECO:0000256" key="6">
    <source>
        <dbReference type="ARBA" id="ARBA00022962"/>
    </source>
</evidence>
<reference evidence="12 13" key="1">
    <citation type="submission" date="2015-02" db="EMBL/GenBank/DDBJ databases">
        <title>Single-cell genomics of uncultivated deep-branching MTB reveals a conserved set of magnetosome genes.</title>
        <authorList>
            <person name="Kolinko S."/>
            <person name="Richter M."/>
            <person name="Glockner F.O."/>
            <person name="Brachmann A."/>
            <person name="Schuler D."/>
        </authorList>
    </citation>
    <scope>NUCLEOTIDE SEQUENCE [LARGE SCALE GENOMIC DNA]</scope>
    <source>
        <strain evidence="12">TM-1</strain>
    </source>
</reference>
<dbReference type="Pfam" id="PF13537">
    <property type="entry name" value="GATase_7"/>
    <property type="match status" value="1"/>
</dbReference>
<comment type="catalytic activity">
    <reaction evidence="7">
        <text>L-aspartate + L-glutamine + ATP + H2O = L-asparagine + L-glutamate + AMP + diphosphate + H(+)</text>
        <dbReference type="Rhea" id="RHEA:12228"/>
        <dbReference type="ChEBI" id="CHEBI:15377"/>
        <dbReference type="ChEBI" id="CHEBI:15378"/>
        <dbReference type="ChEBI" id="CHEBI:29985"/>
        <dbReference type="ChEBI" id="CHEBI:29991"/>
        <dbReference type="ChEBI" id="CHEBI:30616"/>
        <dbReference type="ChEBI" id="CHEBI:33019"/>
        <dbReference type="ChEBI" id="CHEBI:58048"/>
        <dbReference type="ChEBI" id="CHEBI:58359"/>
        <dbReference type="ChEBI" id="CHEBI:456215"/>
        <dbReference type="EC" id="6.3.5.4"/>
    </reaction>
</comment>
<dbReference type="PATRIC" id="fig|29290.4.peg.1207"/>
<dbReference type="EC" id="6.3.5.4" evidence="3"/>
<dbReference type="Gene3D" id="3.60.20.10">
    <property type="entry name" value="Glutamine Phosphoribosylpyrophosphate, subunit 1, domain 1"/>
    <property type="match status" value="1"/>
</dbReference>
<dbReference type="PANTHER" id="PTHR43284:SF1">
    <property type="entry name" value="ASPARAGINE SYNTHETASE"/>
    <property type="match status" value="1"/>
</dbReference>
<dbReference type="CDD" id="cd00712">
    <property type="entry name" value="AsnB"/>
    <property type="match status" value="1"/>
</dbReference>
<feature type="site" description="Important for beta-aspartyl-AMP intermediate formation" evidence="10">
    <location>
        <position position="362"/>
    </location>
</feature>
<dbReference type="CDD" id="cd01991">
    <property type="entry name" value="Asn_synthase_B_C"/>
    <property type="match status" value="1"/>
</dbReference>
<dbReference type="InterPro" id="IPR017932">
    <property type="entry name" value="GATase_2_dom"/>
</dbReference>
<dbReference type="InterPro" id="IPR001962">
    <property type="entry name" value="Asn_synthase"/>
</dbReference>
<keyword evidence="5 9" id="KW-0067">ATP-binding</keyword>
<dbReference type="EMBL" id="LACI01000412">
    <property type="protein sequence ID" value="KJU86894.1"/>
    <property type="molecule type" value="Genomic_DNA"/>
</dbReference>
<name>A0A0F3GY53_9BACT</name>
<comment type="caution">
    <text evidence="12">The sequence shown here is derived from an EMBL/GenBank/DDBJ whole genome shotgun (WGS) entry which is preliminary data.</text>
</comment>
<gene>
    <name evidence="12" type="ORF">MBAV_000912</name>
</gene>
<dbReference type="PROSITE" id="PS51278">
    <property type="entry name" value="GATASE_TYPE_2"/>
    <property type="match status" value="1"/>
</dbReference>
<keyword evidence="13" id="KW-1185">Reference proteome</keyword>
<accession>A0A0F3GY53</accession>
<evidence type="ECO:0000256" key="8">
    <source>
        <dbReference type="PIRSR" id="PIRSR001589-1"/>
    </source>
</evidence>
<feature type="domain" description="Glutamine amidotransferase type-2" evidence="11">
    <location>
        <begin position="2"/>
        <end position="208"/>
    </location>
</feature>
<comment type="pathway">
    <text evidence="1">Amino-acid biosynthesis; L-asparagine biosynthesis; L-asparagine from L-aspartate (L-Gln route): step 1/1.</text>
</comment>
<evidence type="ECO:0000313" key="13">
    <source>
        <dbReference type="Proteomes" id="UP000033423"/>
    </source>
</evidence>
<dbReference type="PANTHER" id="PTHR43284">
    <property type="entry name" value="ASPARAGINE SYNTHETASE (GLUTAMINE-HYDROLYZING)"/>
    <property type="match status" value="1"/>
</dbReference>
<sequence>MCGICGIYGLHDKEIIQRMCKTLAYRGPDNEGYFYDSNLMLAMRRLSVIDIETGKQPLYNEDKSIILVYNGEIYNYRELTKELKEKGHIFTTNSDTETIIHLYEEYGEGLLKHLRGMFAFALWDLKRQQLFIARDRIGIKPLYYCYNSKIFAFASEIKSLLVHPDIGRELNYKGLHDYLTFMYVPAPNTIFKDIYKLLPGHFLIYENGNITIRQYWDLDNDDIILKDISKYDENDLLEKLSNLIEESIKIHLVSDVPLGVFLSGGTDSGSIVAMLSEITDTPIKSFSIGFEDNYLNELDNARLVAKRYKTDHHEFIIKPQNIDFIQDIISYFDEPFADSSAIPTYYVSKYAKQEVTVALSGDGGDEAFGGYGNYKADKIILYYNSLPSFLREKAIPFFTDKLKHSSENLSFNYRLKKLIAMSRLSPELGHVFWLSIFDRELKDRLYKDIMLRTLLNNDTLNRYHDYFSRFNKKDFINQCICVDIKTVLPDDYLKKVDMMSMLNSLEVRVPFLDHKLLEFAVNIPSKFKLKGLTTKYLLKKIMKKKLPNEILEGKKKGFSIPLSKWFRDDFSALIENYLSENLIRKRGYFDYKLISLMIKEHMTKVKDNSKFLWTLICFEIWHQKYLN</sequence>
<dbReference type="NCBIfam" id="TIGR01536">
    <property type="entry name" value="asn_synth_AEB"/>
    <property type="match status" value="1"/>
</dbReference>
<feature type="active site" description="For GATase activity" evidence="8">
    <location>
        <position position="2"/>
    </location>
</feature>
<dbReference type="GO" id="GO:0006529">
    <property type="term" value="P:asparagine biosynthetic process"/>
    <property type="evidence" value="ECO:0007669"/>
    <property type="project" value="UniProtKB-KW"/>
</dbReference>
<keyword evidence="12" id="KW-0436">Ligase</keyword>
<dbReference type="GO" id="GO:0005829">
    <property type="term" value="C:cytosol"/>
    <property type="evidence" value="ECO:0007669"/>
    <property type="project" value="TreeGrafter"/>
</dbReference>
<evidence type="ECO:0000256" key="9">
    <source>
        <dbReference type="PIRSR" id="PIRSR001589-2"/>
    </source>
</evidence>
<dbReference type="SUPFAM" id="SSF56235">
    <property type="entry name" value="N-terminal nucleophile aminohydrolases (Ntn hydrolases)"/>
    <property type="match status" value="1"/>
</dbReference>
<evidence type="ECO:0000313" key="12">
    <source>
        <dbReference type="EMBL" id="KJU86894.1"/>
    </source>
</evidence>
<evidence type="ECO:0000256" key="7">
    <source>
        <dbReference type="ARBA" id="ARBA00048741"/>
    </source>
</evidence>